<feature type="region of interest" description="Disordered" evidence="5">
    <location>
        <begin position="645"/>
        <end position="700"/>
    </location>
</feature>
<protein>
    <recommendedName>
        <fullName evidence="11">Bumetanide-sensitive sodium-(Potassium)-chloride cotransporter</fullName>
    </recommendedName>
</protein>
<feature type="transmembrane region" description="Helical" evidence="6">
    <location>
        <begin position="62"/>
        <end position="83"/>
    </location>
</feature>
<dbReference type="Proteomes" id="UP000502823">
    <property type="component" value="Unassembled WGS sequence"/>
</dbReference>
<name>A0A6L2Q4T5_COPFO</name>
<dbReference type="AlphaFoldDB" id="A0A6L2Q4T5"/>
<dbReference type="OrthoDB" id="2020542at2759"/>
<dbReference type="InParanoid" id="A0A6L2Q4T5"/>
<dbReference type="Gene3D" id="1.20.1740.10">
    <property type="entry name" value="Amino acid/polyamine transporter I"/>
    <property type="match status" value="1"/>
</dbReference>
<dbReference type="GO" id="GO:0008511">
    <property type="term" value="F:sodium:potassium:chloride symporter activity"/>
    <property type="evidence" value="ECO:0007669"/>
    <property type="project" value="TreeGrafter"/>
</dbReference>
<gene>
    <name evidence="9" type="ORF">Cfor_08780</name>
</gene>
<comment type="caution">
    <text evidence="9">The sequence shown here is derived from an EMBL/GenBank/DDBJ whole genome shotgun (WGS) entry which is preliminary data.</text>
</comment>
<dbReference type="FunCoup" id="A0A6L2Q4T5">
    <property type="interactions" value="164"/>
</dbReference>
<evidence type="ECO:0000256" key="4">
    <source>
        <dbReference type="ARBA" id="ARBA00023136"/>
    </source>
</evidence>
<dbReference type="EMBL" id="BLKM01001059">
    <property type="protein sequence ID" value="GFG39756.1"/>
    <property type="molecule type" value="Genomic_DNA"/>
</dbReference>
<feature type="transmembrane region" description="Helical" evidence="6">
    <location>
        <begin position="379"/>
        <end position="397"/>
    </location>
</feature>
<dbReference type="GO" id="GO:0055075">
    <property type="term" value="P:potassium ion homeostasis"/>
    <property type="evidence" value="ECO:0007669"/>
    <property type="project" value="TreeGrafter"/>
</dbReference>
<dbReference type="GO" id="GO:0055064">
    <property type="term" value="P:chloride ion homeostasis"/>
    <property type="evidence" value="ECO:0007669"/>
    <property type="project" value="TreeGrafter"/>
</dbReference>
<evidence type="ECO:0000256" key="5">
    <source>
        <dbReference type="SAM" id="MobiDB-lite"/>
    </source>
</evidence>
<feature type="transmembrane region" description="Helical" evidence="6">
    <location>
        <begin position="108"/>
        <end position="128"/>
    </location>
</feature>
<dbReference type="Pfam" id="PF03522">
    <property type="entry name" value="SLC12"/>
    <property type="match status" value="1"/>
</dbReference>
<keyword evidence="3 6" id="KW-1133">Transmembrane helix</keyword>
<dbReference type="GO" id="GO:1990573">
    <property type="term" value="P:potassium ion import across plasma membrane"/>
    <property type="evidence" value="ECO:0007669"/>
    <property type="project" value="TreeGrafter"/>
</dbReference>
<feature type="domain" description="Amino acid permease/ SLC12A" evidence="7">
    <location>
        <begin position="1"/>
        <end position="490"/>
    </location>
</feature>
<feature type="domain" description="SLC12A transporter C-terminal" evidence="8">
    <location>
        <begin position="499"/>
        <end position="902"/>
    </location>
</feature>
<dbReference type="GO" id="GO:0006884">
    <property type="term" value="P:cell volume homeostasis"/>
    <property type="evidence" value="ECO:0007669"/>
    <property type="project" value="TreeGrafter"/>
</dbReference>
<evidence type="ECO:0000313" key="10">
    <source>
        <dbReference type="Proteomes" id="UP000502823"/>
    </source>
</evidence>
<keyword evidence="10" id="KW-1185">Reference proteome</keyword>
<dbReference type="InterPro" id="IPR004841">
    <property type="entry name" value="AA-permease/SLC12A_dom"/>
</dbReference>
<dbReference type="InterPro" id="IPR018491">
    <property type="entry name" value="SLC12_C"/>
</dbReference>
<feature type="compositionally biased region" description="Polar residues" evidence="5">
    <location>
        <begin position="682"/>
        <end position="700"/>
    </location>
</feature>
<evidence type="ECO:0000256" key="2">
    <source>
        <dbReference type="ARBA" id="ARBA00022692"/>
    </source>
</evidence>
<reference evidence="10" key="1">
    <citation type="submission" date="2020-01" db="EMBL/GenBank/DDBJ databases">
        <title>Draft genome sequence of the Termite Coptotermes fromosanus.</title>
        <authorList>
            <person name="Itakura S."/>
            <person name="Yosikawa Y."/>
            <person name="Umezawa K."/>
        </authorList>
    </citation>
    <scope>NUCLEOTIDE SEQUENCE [LARGE SCALE GENOMIC DNA]</scope>
</reference>
<feature type="transmembrane region" description="Helical" evidence="6">
    <location>
        <begin position="193"/>
        <end position="214"/>
    </location>
</feature>
<evidence type="ECO:0008006" key="11">
    <source>
        <dbReference type="Google" id="ProtNLM"/>
    </source>
</evidence>
<feature type="transmembrane region" description="Helical" evidence="6">
    <location>
        <begin position="135"/>
        <end position="154"/>
    </location>
</feature>
<dbReference type="FunFam" id="1.20.1740.10:FF:000022">
    <property type="entry name" value="Bumetanide-sensitive na-k-cl cotransport protein"/>
    <property type="match status" value="1"/>
</dbReference>
<sequence>MLFLRLSWVVAQAGIGQGVLLILGTSLVTAITALSMSAISTNGVIKGGGTYYMISRSLGPEFGGSIGLIFSLANAVACAMYVVGFCESMSDLLATYNLQIVDGGINDMRIMGCITIMVLLCVVVVGMEWEAKAQLGLLVILLVAIADFMIGTFIGPQNEEAEAKGFIGYDSRLFKENFFPDYRHSDGVHHGFFSVYSIFFPAATGILAGANISGDLKAQLLIGFDPQVSIPKGTLLSILLTTVSYVGMAVMAGAVMERDASGNVTELYNGTFANCTDRECKWGLHNSFQVMELVSAFGPLIYAGCFAATLSSALASLVSAPKVFQALCKDRLYPYITWFGKGYGKNNEPVRGYVLCFFISVGFILIGELNAIAPLISNFFLAAYALINFSTFHASLAKPVGWRPQFRFYNMWLSLAGALLCVFVMFIISWWTALITLGCVLALYLIVAYRKPDVNWGSTTQAQTYKNALLSVQHLNNVEDHVKNYRPQILVLSGMPNSRPPLIHFAYLLTKNLSLLICGHIVKSPLSQRVRNIYNYKANSWLRTHKIKAFYTQVDEVTFEEGAKALLQASGVGKLRPNILLMGFKGDWRDCDKDELGMYFEAMHKALDMYMGVAILRLQEGLDYSKVIADEDDLMNGISSVAGGGEKGIMHTRQNSQESLPRNQSFSQMSQASSASDLSAPATPNVNRPRVNQSPNVDVNSTTDVLNNLTQFQRKQKKGTIDVWWLYDDGGLTLLLPYIISARQNWSACKLRVFALANKKDELEFEQRNMASLLAKFRIDYSDLKVIPDITKKPRESTVSFFESLISEFKETEGTTDGDSPVAITQAELLAMNDKTNRHLRLRELAMENSLEANLVVMTLPMPRKNVVSATLYMAWLETLTRDMPPFLLVRGNQTSVLTFYS</sequence>
<evidence type="ECO:0000256" key="6">
    <source>
        <dbReference type="SAM" id="Phobius"/>
    </source>
</evidence>
<dbReference type="GO" id="GO:0055078">
    <property type="term" value="P:sodium ion homeostasis"/>
    <property type="evidence" value="ECO:0007669"/>
    <property type="project" value="TreeGrafter"/>
</dbReference>
<dbReference type="Pfam" id="PF00324">
    <property type="entry name" value="AA_permease"/>
    <property type="match status" value="1"/>
</dbReference>
<keyword evidence="4 6" id="KW-0472">Membrane</keyword>
<keyword evidence="2 6" id="KW-0812">Transmembrane</keyword>
<evidence type="ECO:0000313" key="9">
    <source>
        <dbReference type="EMBL" id="GFG39756.1"/>
    </source>
</evidence>
<evidence type="ECO:0000256" key="3">
    <source>
        <dbReference type="ARBA" id="ARBA00022989"/>
    </source>
</evidence>
<dbReference type="PANTHER" id="PTHR11827">
    <property type="entry name" value="SOLUTE CARRIER FAMILY 12, CATION COTRANSPORTERS"/>
    <property type="match status" value="1"/>
</dbReference>
<proteinExistence type="predicted"/>
<feature type="transmembrane region" description="Helical" evidence="6">
    <location>
        <begin position="300"/>
        <end position="320"/>
    </location>
</feature>
<dbReference type="InterPro" id="IPR004842">
    <property type="entry name" value="SLC12A_fam"/>
</dbReference>
<dbReference type="GO" id="GO:0016020">
    <property type="term" value="C:membrane"/>
    <property type="evidence" value="ECO:0007669"/>
    <property type="project" value="UniProtKB-SubCell"/>
</dbReference>
<organism evidence="9 10">
    <name type="scientific">Coptotermes formosanus</name>
    <name type="common">Formosan subterranean termite</name>
    <dbReference type="NCBI Taxonomy" id="36987"/>
    <lineage>
        <taxon>Eukaryota</taxon>
        <taxon>Metazoa</taxon>
        <taxon>Ecdysozoa</taxon>
        <taxon>Arthropoda</taxon>
        <taxon>Hexapoda</taxon>
        <taxon>Insecta</taxon>
        <taxon>Pterygota</taxon>
        <taxon>Neoptera</taxon>
        <taxon>Polyneoptera</taxon>
        <taxon>Dictyoptera</taxon>
        <taxon>Blattodea</taxon>
        <taxon>Blattoidea</taxon>
        <taxon>Termitoidae</taxon>
        <taxon>Rhinotermitidae</taxon>
        <taxon>Coptotermes</taxon>
    </lineage>
</organism>
<feature type="compositionally biased region" description="Polar residues" evidence="5">
    <location>
        <begin position="652"/>
        <end position="663"/>
    </location>
</feature>
<feature type="transmembrane region" description="Helical" evidence="6">
    <location>
        <begin position="20"/>
        <end position="41"/>
    </location>
</feature>
<comment type="subcellular location">
    <subcellularLocation>
        <location evidence="1">Membrane</location>
        <topology evidence="1">Multi-pass membrane protein</topology>
    </subcellularLocation>
</comment>
<evidence type="ECO:0000259" key="8">
    <source>
        <dbReference type="Pfam" id="PF03522"/>
    </source>
</evidence>
<accession>A0A6L2Q4T5</accession>
<dbReference type="NCBIfam" id="TIGR00930">
    <property type="entry name" value="2a30"/>
    <property type="match status" value="1"/>
</dbReference>
<dbReference type="PANTHER" id="PTHR11827:SF103">
    <property type="entry name" value="SODIUM CHLORIDE COTRANSPORTER 69, ISOFORM E"/>
    <property type="match status" value="1"/>
</dbReference>
<evidence type="ECO:0000256" key="1">
    <source>
        <dbReference type="ARBA" id="ARBA00004141"/>
    </source>
</evidence>
<evidence type="ECO:0000259" key="7">
    <source>
        <dbReference type="Pfam" id="PF00324"/>
    </source>
</evidence>
<feature type="transmembrane region" description="Helical" evidence="6">
    <location>
        <begin position="353"/>
        <end position="373"/>
    </location>
</feature>
<feature type="transmembrane region" description="Helical" evidence="6">
    <location>
        <begin position="418"/>
        <end position="447"/>
    </location>
</feature>
<feature type="compositionally biased region" description="Low complexity" evidence="5">
    <location>
        <begin position="664"/>
        <end position="680"/>
    </location>
</feature>
<feature type="transmembrane region" description="Helical" evidence="6">
    <location>
        <begin position="235"/>
        <end position="256"/>
    </location>
</feature>